<gene>
    <name evidence="1" type="ORF">J2X87_000993</name>
</gene>
<name>A0ACC6JHE5_9PSED</name>
<reference evidence="1" key="1">
    <citation type="submission" date="2023-07" db="EMBL/GenBank/DDBJ databases">
        <title>Sorghum-associated microbial communities from plants grown in Nebraska, USA.</title>
        <authorList>
            <person name="Schachtman D."/>
        </authorList>
    </citation>
    <scope>NUCLEOTIDE SEQUENCE</scope>
    <source>
        <strain evidence="1">BE46</strain>
    </source>
</reference>
<protein>
    <submittedName>
        <fullName evidence="1">Uncharacterized protein</fullName>
    </submittedName>
</protein>
<accession>A0ACC6JHE5</accession>
<organism evidence="1 2">
    <name type="scientific">Pseudomonas synxantha</name>
    <dbReference type="NCBI Taxonomy" id="47883"/>
    <lineage>
        <taxon>Bacteria</taxon>
        <taxon>Pseudomonadati</taxon>
        <taxon>Pseudomonadota</taxon>
        <taxon>Gammaproteobacteria</taxon>
        <taxon>Pseudomonadales</taxon>
        <taxon>Pseudomonadaceae</taxon>
        <taxon>Pseudomonas</taxon>
    </lineage>
</organism>
<dbReference type="Proteomes" id="UP001259420">
    <property type="component" value="Unassembled WGS sequence"/>
</dbReference>
<keyword evidence="2" id="KW-1185">Reference proteome</keyword>
<evidence type="ECO:0000313" key="1">
    <source>
        <dbReference type="EMBL" id="MDR6605928.1"/>
    </source>
</evidence>
<sequence>MFDYFSFLFLSLQILALDWADQVKPYLPLFQFLGILVTIVVGGFAVAGVIHHW</sequence>
<dbReference type="EMBL" id="JAVDSD010000002">
    <property type="protein sequence ID" value="MDR6605928.1"/>
    <property type="molecule type" value="Genomic_DNA"/>
</dbReference>
<proteinExistence type="predicted"/>
<evidence type="ECO:0000313" key="2">
    <source>
        <dbReference type="Proteomes" id="UP001259420"/>
    </source>
</evidence>
<comment type="caution">
    <text evidence="1">The sequence shown here is derived from an EMBL/GenBank/DDBJ whole genome shotgun (WGS) entry which is preliminary data.</text>
</comment>